<sequence length="92" mass="10263">MSYLNRVWMAAGVAVVQGKTDQGHKWKSGIKSVQLRKQKLFSGNDTSDLRPLSGMIGSDFQGFLGNSDADERPMHADESLRRVMYLNCWGQG</sequence>
<proteinExistence type="predicted"/>
<name>A0A2N9HZV9_FAGSY</name>
<dbReference type="PANTHER" id="PTHR33090">
    <property type="entry name" value="DUF3774 DOMAIN PROTEIN-RELATED"/>
    <property type="match status" value="1"/>
</dbReference>
<reference evidence="1" key="1">
    <citation type="submission" date="2018-02" db="EMBL/GenBank/DDBJ databases">
        <authorList>
            <person name="Cohen D.B."/>
            <person name="Kent A.D."/>
        </authorList>
    </citation>
    <scope>NUCLEOTIDE SEQUENCE</scope>
</reference>
<protein>
    <submittedName>
        <fullName evidence="1">Uncharacterized protein</fullName>
    </submittedName>
</protein>
<dbReference type="InterPro" id="IPR022251">
    <property type="entry name" value="DUF3774_wound-induced"/>
</dbReference>
<dbReference type="Pfam" id="PF12609">
    <property type="entry name" value="DUF3774"/>
    <property type="match status" value="1"/>
</dbReference>
<evidence type="ECO:0000313" key="1">
    <source>
        <dbReference type="EMBL" id="SPD17962.1"/>
    </source>
</evidence>
<gene>
    <name evidence="1" type="ORF">FSB_LOCUS45844</name>
</gene>
<organism evidence="1">
    <name type="scientific">Fagus sylvatica</name>
    <name type="common">Beechnut</name>
    <dbReference type="NCBI Taxonomy" id="28930"/>
    <lineage>
        <taxon>Eukaryota</taxon>
        <taxon>Viridiplantae</taxon>
        <taxon>Streptophyta</taxon>
        <taxon>Embryophyta</taxon>
        <taxon>Tracheophyta</taxon>
        <taxon>Spermatophyta</taxon>
        <taxon>Magnoliopsida</taxon>
        <taxon>eudicotyledons</taxon>
        <taxon>Gunneridae</taxon>
        <taxon>Pentapetalae</taxon>
        <taxon>rosids</taxon>
        <taxon>fabids</taxon>
        <taxon>Fagales</taxon>
        <taxon>Fagaceae</taxon>
        <taxon>Fagus</taxon>
    </lineage>
</organism>
<dbReference type="AlphaFoldDB" id="A0A2N9HZV9"/>
<dbReference type="EMBL" id="OIVN01004544">
    <property type="protein sequence ID" value="SPD17962.1"/>
    <property type="molecule type" value="Genomic_DNA"/>
</dbReference>
<accession>A0A2N9HZV9</accession>